<dbReference type="Gene3D" id="2.60.120.1440">
    <property type="match status" value="1"/>
</dbReference>
<dbReference type="InterPro" id="IPR032508">
    <property type="entry name" value="FecR_C"/>
</dbReference>
<feature type="transmembrane region" description="Helical" evidence="1">
    <location>
        <begin position="83"/>
        <end position="105"/>
    </location>
</feature>
<sequence>METSLHQLYQKFISNTCNEDELDALFHYFKTTDSAVLRELVAAELEKEVEEPLPSDNEVEKLEAIHKQIKQQLSSRTTKPSKIFYRIAAAAILIISLSVAGLYVMQSKKPQTDTIAAVKTTPIGPGHKQATLTLANGKKILVTNSVSGLIALQGNTSIAINKGIGIKYSPRLSKNLLKTSYNTLETARGEQSPYPLILSDGTKVWLNAASSITFPTAFTGNERIVKVAGEAYFEVTHDKLHPFKVISDKQEIAVLGTHFNIKSYPDDQTISTTLLEGSVKVRDLSSGQSGVLKPGQQSNLDRTNRKIAISTVNIEEIVAWKNGFFVFDNQNISNIMQAMSRWYDVDVKFKHPNNNERFGGTFSRSTNLPDILNSLEKIGKVHFEIDKRKIIVSD</sequence>
<dbReference type="Gene3D" id="3.55.50.30">
    <property type="match status" value="1"/>
</dbReference>
<accession>A0A556MRS7</accession>
<reference evidence="4 5" key="1">
    <citation type="submission" date="2019-07" db="EMBL/GenBank/DDBJ databases">
        <authorList>
            <person name="Huq M.A."/>
        </authorList>
    </citation>
    <scope>NUCLEOTIDE SEQUENCE [LARGE SCALE GENOMIC DNA]</scope>
    <source>
        <strain evidence="4 5">MAH-19</strain>
    </source>
</reference>
<dbReference type="PANTHER" id="PTHR30273:SF2">
    <property type="entry name" value="PROTEIN FECR"/>
    <property type="match status" value="1"/>
</dbReference>
<feature type="domain" description="FecR protein" evidence="2">
    <location>
        <begin position="185"/>
        <end position="280"/>
    </location>
</feature>
<dbReference type="EMBL" id="VLPK01000001">
    <property type="protein sequence ID" value="TSJ42640.1"/>
    <property type="molecule type" value="Genomic_DNA"/>
</dbReference>
<organism evidence="4 5">
    <name type="scientific">Mucilaginibacter corticis</name>
    <dbReference type="NCBI Taxonomy" id="2597670"/>
    <lineage>
        <taxon>Bacteria</taxon>
        <taxon>Pseudomonadati</taxon>
        <taxon>Bacteroidota</taxon>
        <taxon>Sphingobacteriia</taxon>
        <taxon>Sphingobacteriales</taxon>
        <taxon>Sphingobacteriaceae</taxon>
        <taxon>Mucilaginibacter</taxon>
    </lineage>
</organism>
<evidence type="ECO:0000313" key="5">
    <source>
        <dbReference type="Proteomes" id="UP000318733"/>
    </source>
</evidence>
<keyword evidence="1" id="KW-0812">Transmembrane</keyword>
<gene>
    <name evidence="4" type="ORF">FO440_00160</name>
</gene>
<keyword evidence="5" id="KW-1185">Reference proteome</keyword>
<evidence type="ECO:0000259" key="3">
    <source>
        <dbReference type="Pfam" id="PF16344"/>
    </source>
</evidence>
<evidence type="ECO:0000259" key="2">
    <source>
        <dbReference type="Pfam" id="PF04773"/>
    </source>
</evidence>
<dbReference type="RefSeq" id="WP_144246211.1">
    <property type="nucleotide sequence ID" value="NZ_VLPK01000001.1"/>
</dbReference>
<evidence type="ECO:0000313" key="4">
    <source>
        <dbReference type="EMBL" id="TSJ42640.1"/>
    </source>
</evidence>
<keyword evidence="1" id="KW-1133">Transmembrane helix</keyword>
<feature type="domain" description="Protein FecR C-terminal" evidence="3">
    <location>
        <begin position="325"/>
        <end position="392"/>
    </location>
</feature>
<dbReference type="Pfam" id="PF16344">
    <property type="entry name" value="FecR_C"/>
    <property type="match status" value="1"/>
</dbReference>
<dbReference type="Pfam" id="PF04773">
    <property type="entry name" value="FecR"/>
    <property type="match status" value="1"/>
</dbReference>
<dbReference type="AlphaFoldDB" id="A0A556MRS7"/>
<name>A0A556MRS7_9SPHI</name>
<evidence type="ECO:0000256" key="1">
    <source>
        <dbReference type="SAM" id="Phobius"/>
    </source>
</evidence>
<dbReference type="InterPro" id="IPR006860">
    <property type="entry name" value="FecR"/>
</dbReference>
<protein>
    <submittedName>
        <fullName evidence="4">DUF4974 domain-containing protein</fullName>
    </submittedName>
</protein>
<dbReference type="OrthoDB" id="1099963at2"/>
<dbReference type="Proteomes" id="UP000318733">
    <property type="component" value="Unassembled WGS sequence"/>
</dbReference>
<keyword evidence="1" id="KW-0472">Membrane</keyword>
<dbReference type="PANTHER" id="PTHR30273">
    <property type="entry name" value="PERIPLASMIC SIGNAL SENSOR AND SIGMA FACTOR ACTIVATOR FECR-RELATED"/>
    <property type="match status" value="1"/>
</dbReference>
<proteinExistence type="predicted"/>
<comment type="caution">
    <text evidence="4">The sequence shown here is derived from an EMBL/GenBank/DDBJ whole genome shotgun (WGS) entry which is preliminary data.</text>
</comment>
<dbReference type="InterPro" id="IPR012373">
    <property type="entry name" value="Ferrdict_sens_TM"/>
</dbReference>
<dbReference type="GO" id="GO:0016989">
    <property type="term" value="F:sigma factor antagonist activity"/>
    <property type="evidence" value="ECO:0007669"/>
    <property type="project" value="TreeGrafter"/>
</dbReference>